<proteinExistence type="predicted"/>
<protein>
    <recommendedName>
        <fullName evidence="3">DUF659 domain-containing protein</fullName>
    </recommendedName>
</protein>
<dbReference type="EMBL" id="JAKMXF010000079">
    <property type="protein sequence ID" value="KAI6658725.1"/>
    <property type="molecule type" value="Genomic_DNA"/>
</dbReference>
<sequence>MKKAFDGVLEIEHELVEIDIDEGEDELEPINEMILSDARISIFEYPSDTNLNSLTLKLRAAGLLPLWGRCVCHLIQLSVHDFIHKQLRSHGSVKKFIIQATQFVNCSRKSILCG</sequence>
<keyword evidence="2" id="KW-1185">Reference proteome</keyword>
<evidence type="ECO:0008006" key="3">
    <source>
        <dbReference type="Google" id="ProtNLM"/>
    </source>
</evidence>
<evidence type="ECO:0000313" key="2">
    <source>
        <dbReference type="Proteomes" id="UP001165289"/>
    </source>
</evidence>
<gene>
    <name evidence="1" type="ORF">LOD99_10957</name>
</gene>
<dbReference type="Proteomes" id="UP001165289">
    <property type="component" value="Unassembled WGS sequence"/>
</dbReference>
<comment type="caution">
    <text evidence="1">The sequence shown here is derived from an EMBL/GenBank/DDBJ whole genome shotgun (WGS) entry which is preliminary data.</text>
</comment>
<reference evidence="1 2" key="1">
    <citation type="journal article" date="2023" name="BMC Biol.">
        <title>The compact genome of the sponge Oopsacas minuta (Hexactinellida) is lacking key metazoan core genes.</title>
        <authorList>
            <person name="Santini S."/>
            <person name="Schenkelaars Q."/>
            <person name="Jourda C."/>
            <person name="Duchesne M."/>
            <person name="Belahbib H."/>
            <person name="Rocher C."/>
            <person name="Selva M."/>
            <person name="Riesgo A."/>
            <person name="Vervoort M."/>
            <person name="Leys S.P."/>
            <person name="Kodjabachian L."/>
            <person name="Le Bivic A."/>
            <person name="Borchiellini C."/>
            <person name="Claverie J.M."/>
            <person name="Renard E."/>
        </authorList>
    </citation>
    <scope>NUCLEOTIDE SEQUENCE [LARGE SCALE GENOMIC DNA]</scope>
    <source>
        <strain evidence="1">SPO-2</strain>
    </source>
</reference>
<accession>A0AAV7KCY4</accession>
<evidence type="ECO:0000313" key="1">
    <source>
        <dbReference type="EMBL" id="KAI6658725.1"/>
    </source>
</evidence>
<organism evidence="1 2">
    <name type="scientific">Oopsacas minuta</name>
    <dbReference type="NCBI Taxonomy" id="111878"/>
    <lineage>
        <taxon>Eukaryota</taxon>
        <taxon>Metazoa</taxon>
        <taxon>Porifera</taxon>
        <taxon>Hexactinellida</taxon>
        <taxon>Hexasterophora</taxon>
        <taxon>Lyssacinosida</taxon>
        <taxon>Leucopsacidae</taxon>
        <taxon>Oopsacas</taxon>
    </lineage>
</organism>
<name>A0AAV7KCY4_9METZ</name>
<dbReference type="AlphaFoldDB" id="A0AAV7KCY4"/>